<feature type="transmembrane region" description="Helical" evidence="1">
    <location>
        <begin position="80"/>
        <end position="101"/>
    </location>
</feature>
<feature type="transmembrane region" description="Helical" evidence="1">
    <location>
        <begin position="130"/>
        <end position="148"/>
    </location>
</feature>
<accession>A0A2T0W3Q4</accession>
<dbReference type="OrthoDB" id="1938499at2"/>
<comment type="caution">
    <text evidence="2">The sequence shown here is derived from an EMBL/GenBank/DDBJ whole genome shotgun (WGS) entry which is preliminary data.</text>
</comment>
<organism evidence="2 3">
    <name type="scientific">Alkalibacterium olivapovliticus</name>
    <dbReference type="NCBI Taxonomy" id="99907"/>
    <lineage>
        <taxon>Bacteria</taxon>
        <taxon>Bacillati</taxon>
        <taxon>Bacillota</taxon>
        <taxon>Bacilli</taxon>
        <taxon>Lactobacillales</taxon>
        <taxon>Carnobacteriaceae</taxon>
        <taxon>Alkalibacterium</taxon>
    </lineage>
</organism>
<gene>
    <name evidence="2" type="ORF">CLV38_12245</name>
</gene>
<proteinExistence type="predicted"/>
<feature type="transmembrane region" description="Helical" evidence="1">
    <location>
        <begin position="52"/>
        <end position="74"/>
    </location>
</feature>
<evidence type="ECO:0000256" key="1">
    <source>
        <dbReference type="SAM" id="Phobius"/>
    </source>
</evidence>
<reference evidence="2 3" key="1">
    <citation type="submission" date="2018-03" db="EMBL/GenBank/DDBJ databases">
        <title>Genomic Encyclopedia of Archaeal and Bacterial Type Strains, Phase II (KMG-II): from individual species to whole genera.</title>
        <authorList>
            <person name="Goeker M."/>
        </authorList>
    </citation>
    <scope>NUCLEOTIDE SEQUENCE [LARGE SCALE GENOMIC DNA]</scope>
    <source>
        <strain evidence="2 3">DSM 13175</strain>
    </source>
</reference>
<keyword evidence="3" id="KW-1185">Reference proteome</keyword>
<dbReference type="RefSeq" id="WP_106195096.1">
    <property type="nucleotide sequence ID" value="NZ_PVTO01000022.1"/>
</dbReference>
<feature type="transmembrane region" description="Helical" evidence="1">
    <location>
        <begin position="154"/>
        <end position="175"/>
    </location>
</feature>
<dbReference type="Proteomes" id="UP000238205">
    <property type="component" value="Unassembled WGS sequence"/>
</dbReference>
<dbReference type="EMBL" id="PVTO01000022">
    <property type="protein sequence ID" value="PRY80109.1"/>
    <property type="molecule type" value="Genomic_DNA"/>
</dbReference>
<protein>
    <submittedName>
        <fullName evidence="2">Uncharacterized protein</fullName>
    </submittedName>
</protein>
<feature type="transmembrane region" description="Helical" evidence="1">
    <location>
        <begin position="12"/>
        <end position="40"/>
    </location>
</feature>
<name>A0A2T0W3Q4_9LACT</name>
<evidence type="ECO:0000313" key="2">
    <source>
        <dbReference type="EMBL" id="PRY80109.1"/>
    </source>
</evidence>
<keyword evidence="1" id="KW-0812">Transmembrane</keyword>
<keyword evidence="1" id="KW-0472">Membrane</keyword>
<keyword evidence="1" id="KW-1133">Transmembrane helix</keyword>
<evidence type="ECO:0000313" key="3">
    <source>
        <dbReference type="Proteomes" id="UP000238205"/>
    </source>
</evidence>
<dbReference type="AlphaFoldDB" id="A0A2T0W3Q4"/>
<sequence>MEIAFRKMFWGLIIATFSINFGIITIFPTFVGWIIVLSGLSGLIDEFSDKQFFTASCSVIALILLSLVEGVLSFSQDPSWLTGTAFLFYPVMMSIIELTAFHKIIEASADRFKVHNQVSNSFKFNRKDRLYLVLMGLSMILLTAALVVNDETLLFFGLISTLIPRVYILGVLSGLSKEKIDVKLEEAT</sequence>